<dbReference type="SUPFAM" id="SSF51658">
    <property type="entry name" value="Xylose isomerase-like"/>
    <property type="match status" value="1"/>
</dbReference>
<dbReference type="InterPro" id="IPR036237">
    <property type="entry name" value="Xyl_isomerase-like_sf"/>
</dbReference>
<protein>
    <submittedName>
        <fullName evidence="2">Sugar phosphate isomerase/epimerase</fullName>
    </submittedName>
</protein>
<evidence type="ECO:0000313" key="3">
    <source>
        <dbReference type="Proteomes" id="UP000738431"/>
    </source>
</evidence>
<keyword evidence="3" id="KW-1185">Reference proteome</keyword>
<reference evidence="2 3" key="2">
    <citation type="submission" date="2023-12" db="EMBL/GenBank/DDBJ databases">
        <title>Description of an unclassified Opitutus bacterium of Verrucomicrobiota.</title>
        <authorList>
            <person name="Zhang D.-F."/>
        </authorList>
    </citation>
    <scope>NUCLEOTIDE SEQUENCE [LARGE SCALE GENOMIC DNA]</scope>
    <source>
        <strain evidence="2 3">WL0086</strain>
    </source>
</reference>
<accession>A0ABZ1C8C2</accession>
<dbReference type="Pfam" id="PF01261">
    <property type="entry name" value="AP_endonuc_2"/>
    <property type="match status" value="1"/>
</dbReference>
<proteinExistence type="predicted"/>
<dbReference type="InterPro" id="IPR050312">
    <property type="entry name" value="IolE/XylAMocC-like"/>
</dbReference>
<name>A0ABZ1C8C2_9BACT</name>
<dbReference type="EMBL" id="CP139781">
    <property type="protein sequence ID" value="WRQ87865.1"/>
    <property type="molecule type" value="Genomic_DNA"/>
</dbReference>
<dbReference type="InterPro" id="IPR013022">
    <property type="entry name" value="Xyl_isomerase-like_TIM-brl"/>
</dbReference>
<organism evidence="2 3">
    <name type="scientific">Actomonas aquatica</name>
    <dbReference type="NCBI Taxonomy" id="2866162"/>
    <lineage>
        <taxon>Bacteria</taxon>
        <taxon>Pseudomonadati</taxon>
        <taxon>Verrucomicrobiota</taxon>
        <taxon>Opitutia</taxon>
        <taxon>Opitutales</taxon>
        <taxon>Opitutaceae</taxon>
        <taxon>Actomonas</taxon>
    </lineage>
</organism>
<dbReference type="GO" id="GO:0016853">
    <property type="term" value="F:isomerase activity"/>
    <property type="evidence" value="ECO:0007669"/>
    <property type="project" value="UniProtKB-KW"/>
</dbReference>
<feature type="domain" description="Xylose isomerase-like TIM barrel" evidence="1">
    <location>
        <begin position="26"/>
        <end position="261"/>
    </location>
</feature>
<sequence>MFNARAARPLSFSTLGCPSLDWDSTLDLAQASGMAGIELRCLRGETLEPTNVADLLPRPPNARHDLTQRQLKVPMLGTSVKLLEATTADITALQTLGATADALDCPWLRVFDGGDASTPPSASHWAQVAAWMADWETQRNRAGIRTQLAVETHDALVHPLALQALRQQLPDLAVLWDLHHTWRAGVALPDTAALLGDAVCHVHLKDSINKPSPRKPFTYCLPGDGKFPWAEALTVLNQLGYRGALSLEWEQHWHPYLPPLAEALPRFRALCET</sequence>
<dbReference type="Gene3D" id="3.20.20.150">
    <property type="entry name" value="Divalent-metal-dependent TIM barrel enzymes"/>
    <property type="match status" value="1"/>
</dbReference>
<evidence type="ECO:0000259" key="1">
    <source>
        <dbReference type="Pfam" id="PF01261"/>
    </source>
</evidence>
<gene>
    <name evidence="2" type="ORF">K1X11_000490</name>
</gene>
<evidence type="ECO:0000313" key="2">
    <source>
        <dbReference type="EMBL" id="WRQ87865.1"/>
    </source>
</evidence>
<dbReference type="RefSeq" id="WP_221029093.1">
    <property type="nucleotide sequence ID" value="NZ_CP139781.1"/>
</dbReference>
<keyword evidence="2" id="KW-0413">Isomerase</keyword>
<dbReference type="PANTHER" id="PTHR12110">
    <property type="entry name" value="HYDROXYPYRUVATE ISOMERASE"/>
    <property type="match status" value="1"/>
</dbReference>
<dbReference type="Proteomes" id="UP000738431">
    <property type="component" value="Chromosome"/>
</dbReference>
<reference evidence="2 3" key="1">
    <citation type="submission" date="2021-08" db="EMBL/GenBank/DDBJ databases">
        <authorList>
            <person name="Zhang D."/>
            <person name="Zhang A."/>
            <person name="Wang L."/>
        </authorList>
    </citation>
    <scope>NUCLEOTIDE SEQUENCE [LARGE SCALE GENOMIC DNA]</scope>
    <source>
        <strain evidence="2 3">WL0086</strain>
    </source>
</reference>